<dbReference type="CDD" id="cd00085">
    <property type="entry name" value="HNHc"/>
    <property type="match status" value="1"/>
</dbReference>
<dbReference type="EMBL" id="ATAY01000031">
    <property type="protein sequence ID" value="EPR12045.1"/>
    <property type="molecule type" value="Genomic_DNA"/>
</dbReference>
<dbReference type="GO" id="GO:0008270">
    <property type="term" value="F:zinc ion binding"/>
    <property type="evidence" value="ECO:0007669"/>
    <property type="project" value="InterPro"/>
</dbReference>
<dbReference type="RefSeq" id="WP_020815501.1">
    <property type="nucleotide sequence ID" value="NZ_ATAY01000031.1"/>
</dbReference>
<name>U4R1W3_9FIRM</name>
<evidence type="ECO:0000313" key="3">
    <source>
        <dbReference type="Proteomes" id="UP000016860"/>
    </source>
</evidence>
<dbReference type="GO" id="GO:0003676">
    <property type="term" value="F:nucleic acid binding"/>
    <property type="evidence" value="ECO:0007669"/>
    <property type="project" value="InterPro"/>
</dbReference>
<dbReference type="SMART" id="SM00507">
    <property type="entry name" value="HNHc"/>
    <property type="match status" value="1"/>
</dbReference>
<dbReference type="STRING" id="1330534.L323_09840"/>
<dbReference type="Pfam" id="PF01844">
    <property type="entry name" value="HNH"/>
    <property type="match status" value="1"/>
</dbReference>
<evidence type="ECO:0000313" key="2">
    <source>
        <dbReference type="EMBL" id="EPR12045.1"/>
    </source>
</evidence>
<reference evidence="2 3" key="1">
    <citation type="journal article" date="2013" name="Genome Announc.">
        <title>Draft Genome Sequence of the Cellulolytic Bacterium Clostridium papyrosolvens C7 (ATCC 700395).</title>
        <authorList>
            <person name="Zepeda V."/>
            <person name="Dassa B."/>
            <person name="Borovok I."/>
            <person name="Lamed R."/>
            <person name="Bayer E.A."/>
            <person name="Cate J.H."/>
        </authorList>
    </citation>
    <scope>NUCLEOTIDE SEQUENCE [LARGE SCALE GENOMIC DNA]</scope>
    <source>
        <strain evidence="2 3">C7</strain>
    </source>
</reference>
<dbReference type="OrthoDB" id="9779761at2"/>
<dbReference type="PATRIC" id="fig|1330534.3.peg.1965"/>
<dbReference type="InterPro" id="IPR002711">
    <property type="entry name" value="HNH"/>
</dbReference>
<dbReference type="AlphaFoldDB" id="U4R1W3"/>
<feature type="domain" description="HNH nuclease" evidence="1">
    <location>
        <begin position="79"/>
        <end position="140"/>
    </location>
</feature>
<evidence type="ECO:0000259" key="1">
    <source>
        <dbReference type="SMART" id="SM00507"/>
    </source>
</evidence>
<dbReference type="Gene3D" id="1.10.30.50">
    <property type="match status" value="1"/>
</dbReference>
<dbReference type="GO" id="GO:0004519">
    <property type="term" value="F:endonuclease activity"/>
    <property type="evidence" value="ECO:0007669"/>
    <property type="project" value="InterPro"/>
</dbReference>
<accession>U4R1W3</accession>
<proteinExistence type="predicted"/>
<protein>
    <recommendedName>
        <fullName evidence="1">HNH nuclease domain-containing protein</fullName>
    </recommendedName>
</protein>
<dbReference type="InterPro" id="IPR003615">
    <property type="entry name" value="HNH_nuc"/>
</dbReference>
<sequence length="187" mass="21909">MESSAYKTFELEDELSLYINYNGVLTLASESRPDSHSNNLQNNEEEIDTQIKKDFLDDIYGGLDIPESETQEVLYDRIRRYQKIVNRLKLEYNYKCQLCGESFLIDNGNYYCEAHHINMLSNGGSQSPENVLILCANHHRMLHYASKFCFVGELINDKRSIKIETQEFIIQYKKAFFHDQNISEKDI</sequence>
<organism evidence="2 3">
    <name type="scientific">Ruminiclostridium papyrosolvens C7</name>
    <dbReference type="NCBI Taxonomy" id="1330534"/>
    <lineage>
        <taxon>Bacteria</taxon>
        <taxon>Bacillati</taxon>
        <taxon>Bacillota</taxon>
        <taxon>Clostridia</taxon>
        <taxon>Eubacteriales</taxon>
        <taxon>Oscillospiraceae</taxon>
        <taxon>Ruminiclostridium</taxon>
    </lineage>
</organism>
<gene>
    <name evidence="2" type="ORF">L323_09840</name>
</gene>
<comment type="caution">
    <text evidence="2">The sequence shown here is derived from an EMBL/GenBank/DDBJ whole genome shotgun (WGS) entry which is preliminary data.</text>
</comment>
<dbReference type="Proteomes" id="UP000016860">
    <property type="component" value="Unassembled WGS sequence"/>
</dbReference>